<dbReference type="PANTHER" id="PTHR46105:SF5">
    <property type="entry name" value="ZINC FINGER AND BTB DOMAIN-CONTAINING PROTEIN 44 ISOFORM X1"/>
    <property type="match status" value="1"/>
</dbReference>
<dbReference type="Gene3D" id="3.30.160.60">
    <property type="entry name" value="Classic Zinc Finger"/>
    <property type="match status" value="2"/>
</dbReference>
<evidence type="ECO:0000256" key="5">
    <source>
        <dbReference type="ARBA" id="ARBA00022833"/>
    </source>
</evidence>
<dbReference type="GO" id="GO:0005634">
    <property type="term" value="C:nucleus"/>
    <property type="evidence" value="ECO:0007669"/>
    <property type="project" value="UniProtKB-SubCell"/>
</dbReference>
<dbReference type="KEGG" id="pmrn:116940491"/>
<evidence type="ECO:0000256" key="1">
    <source>
        <dbReference type="ARBA" id="ARBA00004123"/>
    </source>
</evidence>
<dbReference type="RefSeq" id="XP_032806278.1">
    <property type="nucleotide sequence ID" value="XM_032950387.1"/>
</dbReference>
<protein>
    <submittedName>
        <fullName evidence="15">Zinc finger and BTB domain-containing protein 39-like</fullName>
    </submittedName>
</protein>
<dbReference type="GO" id="GO:0000978">
    <property type="term" value="F:RNA polymerase II cis-regulatory region sequence-specific DNA binding"/>
    <property type="evidence" value="ECO:0007669"/>
    <property type="project" value="TreeGrafter"/>
</dbReference>
<dbReference type="PANTHER" id="PTHR46105">
    <property type="entry name" value="AGAP004733-PA"/>
    <property type="match status" value="1"/>
</dbReference>
<dbReference type="PROSITE" id="PS50157">
    <property type="entry name" value="ZINC_FINGER_C2H2_2"/>
    <property type="match status" value="2"/>
</dbReference>
<dbReference type="InterPro" id="IPR000210">
    <property type="entry name" value="BTB/POZ_dom"/>
</dbReference>
<evidence type="ECO:0000256" key="8">
    <source>
        <dbReference type="ARBA" id="ARBA00023163"/>
    </source>
</evidence>
<keyword evidence="6" id="KW-0805">Transcription regulation</keyword>
<feature type="domain" description="C2H2-type" evidence="13">
    <location>
        <begin position="475"/>
        <end position="502"/>
    </location>
</feature>
<evidence type="ECO:0000256" key="11">
    <source>
        <dbReference type="SAM" id="MobiDB-lite"/>
    </source>
</evidence>
<dbReference type="PROSITE" id="PS50097">
    <property type="entry name" value="BTB"/>
    <property type="match status" value="1"/>
</dbReference>
<dbReference type="AlphaFoldDB" id="A0AAJ7SVA3"/>
<dbReference type="SUPFAM" id="SSF54695">
    <property type="entry name" value="POZ domain"/>
    <property type="match status" value="1"/>
</dbReference>
<name>A0AAJ7SVA3_PETMA</name>
<dbReference type="SMART" id="SM00225">
    <property type="entry name" value="BTB"/>
    <property type="match status" value="1"/>
</dbReference>
<keyword evidence="14" id="KW-1185">Reference proteome</keyword>
<feature type="domain" description="C2H2-type" evidence="13">
    <location>
        <begin position="314"/>
        <end position="341"/>
    </location>
</feature>
<dbReference type="Pfam" id="PF00651">
    <property type="entry name" value="BTB"/>
    <property type="match status" value="1"/>
</dbReference>
<keyword evidence="8" id="KW-0804">Transcription</keyword>
<accession>A0AAJ7SVA3</accession>
<keyword evidence="5" id="KW-0862">Zinc</keyword>
<dbReference type="Gene3D" id="3.30.710.10">
    <property type="entry name" value="Potassium Channel Kv1.1, Chain A"/>
    <property type="match status" value="1"/>
</dbReference>
<dbReference type="GO" id="GO:0008270">
    <property type="term" value="F:zinc ion binding"/>
    <property type="evidence" value="ECO:0007669"/>
    <property type="project" value="UniProtKB-KW"/>
</dbReference>
<dbReference type="Proteomes" id="UP001318040">
    <property type="component" value="Chromosome 9"/>
</dbReference>
<evidence type="ECO:0000313" key="14">
    <source>
        <dbReference type="Proteomes" id="UP001318040"/>
    </source>
</evidence>
<dbReference type="InterPro" id="IPR050457">
    <property type="entry name" value="ZnFinger_BTB_dom_contain"/>
</dbReference>
<dbReference type="GO" id="GO:0000981">
    <property type="term" value="F:DNA-binding transcription factor activity, RNA polymerase II-specific"/>
    <property type="evidence" value="ECO:0007669"/>
    <property type="project" value="TreeGrafter"/>
</dbReference>
<evidence type="ECO:0000313" key="15">
    <source>
        <dbReference type="RefSeq" id="XP_032806278.1"/>
    </source>
</evidence>
<gene>
    <name evidence="15" type="primary">LOC116940491</name>
</gene>
<dbReference type="InterPro" id="IPR036236">
    <property type="entry name" value="Znf_C2H2_sf"/>
</dbReference>
<sequence>MSEDTVENMEEMLELSSNNHVPDLLRELCELREKGSFCDVVVEVQSRRYLAHKALLSSTCRYFRSLFLDVPCSSMGPFLVDFLTMRTFELVVNFIYKGQIRASRKEMRGLCYAAVDLGMDCLAEACKPFNLVEDIENDMENDDCGSIEQGTQAFTEDLHGNDGQKDRTDVPAMPAIEDKAVLVNCSVSKDINMNNAIPLEDGCDKIRNASTMVGEIKIEPLESEGAAGGDENIEEAYREFDNLNIKFDGKVERVKEDSYVAKPIGYHQLNEPYTQFADDIPMGIPCQVCDEFIGESDDCVRGHARSVHLDVAAMSCRICGKKFRLLNNAEQHVVLHMGVTALHCHDCRKQFYSEERLILHRAQSCGKKLKAPWQGGRLARADPAATGVRAASSSLPSLPPAPAPPQSAAPLAPGNSVVWCRTCGEMVFKSMTALRSHARTHVDTSSLLCNVCGQQSTFISNLIKHALLHVGVFLYECETCGKRFLMRCRLIVHQRGCRGSRAGAQASAVANSY</sequence>
<evidence type="ECO:0000256" key="9">
    <source>
        <dbReference type="ARBA" id="ARBA00023242"/>
    </source>
</evidence>
<dbReference type="SUPFAM" id="SSF57667">
    <property type="entry name" value="beta-beta-alpha zinc fingers"/>
    <property type="match status" value="2"/>
</dbReference>
<organism evidence="14 15">
    <name type="scientific">Petromyzon marinus</name>
    <name type="common">Sea lamprey</name>
    <dbReference type="NCBI Taxonomy" id="7757"/>
    <lineage>
        <taxon>Eukaryota</taxon>
        <taxon>Metazoa</taxon>
        <taxon>Chordata</taxon>
        <taxon>Craniata</taxon>
        <taxon>Vertebrata</taxon>
        <taxon>Cyclostomata</taxon>
        <taxon>Hyperoartia</taxon>
        <taxon>Petromyzontiformes</taxon>
        <taxon>Petromyzontidae</taxon>
        <taxon>Petromyzon</taxon>
    </lineage>
</organism>
<dbReference type="SMART" id="SM00355">
    <property type="entry name" value="ZnF_C2H2"/>
    <property type="match status" value="6"/>
</dbReference>
<feature type="region of interest" description="Disordered" evidence="11">
    <location>
        <begin position="390"/>
        <end position="410"/>
    </location>
</feature>
<keyword evidence="2" id="KW-0479">Metal-binding</keyword>
<evidence type="ECO:0000259" key="12">
    <source>
        <dbReference type="PROSITE" id="PS50097"/>
    </source>
</evidence>
<dbReference type="InterPro" id="IPR011333">
    <property type="entry name" value="SKP1/BTB/POZ_sf"/>
</dbReference>
<feature type="domain" description="BTB" evidence="12">
    <location>
        <begin position="38"/>
        <end position="104"/>
    </location>
</feature>
<reference evidence="15" key="1">
    <citation type="submission" date="2025-08" db="UniProtKB">
        <authorList>
            <consortium name="RefSeq"/>
        </authorList>
    </citation>
    <scope>IDENTIFICATION</scope>
    <source>
        <tissue evidence="15">Sperm</tissue>
    </source>
</reference>
<evidence type="ECO:0000256" key="2">
    <source>
        <dbReference type="ARBA" id="ARBA00022723"/>
    </source>
</evidence>
<feature type="compositionally biased region" description="Pro residues" evidence="11">
    <location>
        <begin position="397"/>
        <end position="407"/>
    </location>
</feature>
<proteinExistence type="predicted"/>
<evidence type="ECO:0000259" key="13">
    <source>
        <dbReference type="PROSITE" id="PS50157"/>
    </source>
</evidence>
<dbReference type="InterPro" id="IPR013087">
    <property type="entry name" value="Znf_C2H2_type"/>
</dbReference>
<comment type="subcellular location">
    <subcellularLocation>
        <location evidence="1">Nucleus</location>
    </subcellularLocation>
</comment>
<evidence type="ECO:0000256" key="4">
    <source>
        <dbReference type="ARBA" id="ARBA00022771"/>
    </source>
</evidence>
<evidence type="ECO:0000256" key="7">
    <source>
        <dbReference type="ARBA" id="ARBA00023125"/>
    </source>
</evidence>
<keyword evidence="7" id="KW-0238">DNA-binding</keyword>
<keyword evidence="4 10" id="KW-0863">Zinc-finger</keyword>
<keyword evidence="9" id="KW-0539">Nucleus</keyword>
<dbReference type="PROSITE" id="PS00028">
    <property type="entry name" value="ZINC_FINGER_C2H2_1"/>
    <property type="match status" value="1"/>
</dbReference>
<evidence type="ECO:0000256" key="10">
    <source>
        <dbReference type="PROSITE-ProRule" id="PRU00042"/>
    </source>
</evidence>
<evidence type="ECO:0000256" key="6">
    <source>
        <dbReference type="ARBA" id="ARBA00023015"/>
    </source>
</evidence>
<keyword evidence="3" id="KW-0677">Repeat</keyword>
<evidence type="ECO:0000256" key="3">
    <source>
        <dbReference type="ARBA" id="ARBA00022737"/>
    </source>
</evidence>